<dbReference type="Proteomes" id="UP001057998">
    <property type="component" value="Chromosome 2"/>
</dbReference>
<accession>A0ABY5GLG4</accession>
<dbReference type="EMBL" id="CP101509">
    <property type="protein sequence ID" value="UTV30154.1"/>
    <property type="molecule type" value="Genomic_DNA"/>
</dbReference>
<dbReference type="InterPro" id="IPR055385">
    <property type="entry name" value="GpJ_HDII-ins2"/>
</dbReference>
<proteinExistence type="predicted"/>
<sequence length="929" mass="104228">MSKFSLEPVEVAYCEPGISLHDWFKINVPSYQQEVQHPVSAYLNENHLEPVTWPEVILQPGDCIVLTLEPKDIFTGGWMIYLAIAAAAAAGAYFMSQALPDNYNSSTPEGSSIYDANIQGNRPRLMGIIPEIFGTHKVYFDLLNAQHRYYSNDEEYLLMFCAIGVGWYDLPDSKITIGNSPITNYAGDIDVRKFNPGENVTAHPAYKNVYTSPEVGATAGTGGIELEGPVNSVVPPKTAFNQTTITIYQNLEGFLIPYWPPEWEVGQRIELKDTPGAHYVYGSEAGGWRKEGDADILNYWSKDPALHDCQKGQYVLYPTEVDTSGGVGKWLTGMIDAKFFGVHNGDEYYAVRVVDQNGNQLPADTVNFYGTQAPIKFLGRDDGVYRITSRTDKTGMVQKLYPNKSTTMSWWSSFEAGGNLSGVRLTAINTYPGKIFGPIRVTPSLQKTRKVMVDIRWPTGIGYIKDNGDIESRTLKVMLQWREIGTTNWKSVPISRTGATRDQLGLTVPITLSKECEPEFRCYRVTGKDNESRVLDKIELVRVKCELDSNTSYPGITTIGLRVKGTNALSKSAENKFAGVPTRMLQVPDGNGGWTSGRYPTNDIAPASRYIAKACGFTDQMISQFALLRLHQIWNERGDEFNAVFDNDSTHFEAQRRVLSCGYAYPTLDFGQLIPVRDEPRSGKAYMYMPDNMTSPLSIKVKHKLASDHDSVEVEYFDKRTWKPETILCKLPESPGIKPKKLKPFGITDRAKAWQWGMREARKMRYRRKNYSWGTELDGLNSAFLSRADVGWSVPGYGQNGRVTHIVHRSKYTAIFTNADLTWQEGKEHVIALRRPDGTRFGPVAAQRGPAPGEVRITEALDFTPAFDGYMEPPFFMFGDKDNYRLPALVMNVVPDGTNDIRIEAENYDERVYEDDERQPPAALMVGYG</sequence>
<evidence type="ECO:0000259" key="1">
    <source>
        <dbReference type="Pfam" id="PF24801"/>
    </source>
</evidence>
<keyword evidence="3" id="KW-1185">Reference proteome</keyword>
<gene>
    <name evidence="2" type="ORF">NNL38_16340</name>
</gene>
<protein>
    <submittedName>
        <fullName evidence="2">Host specificity factor TipJ family phage tail protein</fullName>
    </submittedName>
</protein>
<name>A0ABY5GLG4_9GAMM</name>
<dbReference type="NCBIfam" id="NF040662">
    <property type="entry name" value="attach_TipJ_rel"/>
    <property type="match status" value="1"/>
</dbReference>
<evidence type="ECO:0000313" key="2">
    <source>
        <dbReference type="EMBL" id="UTV30154.1"/>
    </source>
</evidence>
<reference evidence="2" key="1">
    <citation type="submission" date="2022-07" db="EMBL/GenBank/DDBJ databases">
        <title>Genome sequencing of Photobacterium atrarenae GJH2-4.</title>
        <authorList>
            <person name="Park S.-J."/>
        </authorList>
    </citation>
    <scope>NUCLEOTIDE SEQUENCE</scope>
    <source>
        <strain evidence="2">GJH2-4</strain>
    </source>
</reference>
<dbReference type="Pfam" id="PF24801">
    <property type="entry name" value="FNIII-A_GpJ"/>
    <property type="match status" value="1"/>
</dbReference>
<organism evidence="2 3">
    <name type="scientific">Photobacterium atrarenae</name>
    <dbReference type="NCBI Taxonomy" id="865757"/>
    <lineage>
        <taxon>Bacteria</taxon>
        <taxon>Pseudomonadati</taxon>
        <taxon>Pseudomonadota</taxon>
        <taxon>Gammaproteobacteria</taxon>
        <taxon>Vibrionales</taxon>
        <taxon>Vibrionaceae</taxon>
        <taxon>Photobacterium</taxon>
    </lineage>
</organism>
<dbReference type="RefSeq" id="WP_255391498.1">
    <property type="nucleotide sequence ID" value="NZ_CP101509.1"/>
</dbReference>
<feature type="domain" description="Tip attachment protein J HDII-ins2" evidence="1">
    <location>
        <begin position="447"/>
        <end position="540"/>
    </location>
</feature>
<evidence type="ECO:0000313" key="3">
    <source>
        <dbReference type="Proteomes" id="UP001057998"/>
    </source>
</evidence>